<evidence type="ECO:0008006" key="4">
    <source>
        <dbReference type="Google" id="ProtNLM"/>
    </source>
</evidence>
<name>A0A8H7EKJ6_9FUNG</name>
<reference evidence="2" key="1">
    <citation type="submission" date="2020-01" db="EMBL/GenBank/DDBJ databases">
        <title>Genome Sequencing of Three Apophysomyces-Like Fungal Strains Confirms a Novel Fungal Genus in the Mucoromycota with divergent Burkholderia-like Endosymbiotic Bacteria.</title>
        <authorList>
            <person name="Stajich J.E."/>
            <person name="Macias A.M."/>
            <person name="Carter-House D."/>
            <person name="Lovett B."/>
            <person name="Kasson L.R."/>
            <person name="Berry K."/>
            <person name="Grigoriev I."/>
            <person name="Chang Y."/>
            <person name="Spatafora J."/>
            <person name="Kasson M.T."/>
        </authorList>
    </citation>
    <scope>NUCLEOTIDE SEQUENCE</scope>
    <source>
        <strain evidence="2">NRRL A-21654</strain>
    </source>
</reference>
<gene>
    <name evidence="2" type="ORF">EC973_004460</name>
</gene>
<evidence type="ECO:0000256" key="1">
    <source>
        <dbReference type="SAM" id="MobiDB-lite"/>
    </source>
</evidence>
<feature type="compositionally biased region" description="Basic and acidic residues" evidence="1">
    <location>
        <begin position="136"/>
        <end position="151"/>
    </location>
</feature>
<organism evidence="2 3">
    <name type="scientific">Apophysomyces ossiformis</name>
    <dbReference type="NCBI Taxonomy" id="679940"/>
    <lineage>
        <taxon>Eukaryota</taxon>
        <taxon>Fungi</taxon>
        <taxon>Fungi incertae sedis</taxon>
        <taxon>Mucoromycota</taxon>
        <taxon>Mucoromycotina</taxon>
        <taxon>Mucoromycetes</taxon>
        <taxon>Mucorales</taxon>
        <taxon>Mucorineae</taxon>
        <taxon>Mucoraceae</taxon>
        <taxon>Apophysomyces</taxon>
    </lineage>
</organism>
<feature type="region of interest" description="Disordered" evidence="1">
    <location>
        <begin position="54"/>
        <end position="91"/>
    </location>
</feature>
<dbReference type="AlphaFoldDB" id="A0A8H7EKJ6"/>
<evidence type="ECO:0000313" key="3">
    <source>
        <dbReference type="Proteomes" id="UP000605846"/>
    </source>
</evidence>
<keyword evidence="3" id="KW-1185">Reference proteome</keyword>
<dbReference type="EMBL" id="JABAYA010000250">
    <property type="protein sequence ID" value="KAF7721589.1"/>
    <property type="molecule type" value="Genomic_DNA"/>
</dbReference>
<feature type="compositionally biased region" description="Pro residues" evidence="1">
    <location>
        <begin position="56"/>
        <end position="65"/>
    </location>
</feature>
<accession>A0A8H7EKJ6</accession>
<evidence type="ECO:0000313" key="2">
    <source>
        <dbReference type="EMBL" id="KAF7721589.1"/>
    </source>
</evidence>
<proteinExistence type="predicted"/>
<dbReference type="OrthoDB" id="2377025at2759"/>
<protein>
    <recommendedName>
        <fullName evidence="4">SERTA domain-containing protein</fullName>
    </recommendedName>
</protein>
<dbReference type="Proteomes" id="UP000605846">
    <property type="component" value="Unassembled WGS sequence"/>
</dbReference>
<sequence>MTRLTLEERHYIQAVSHHKLVQYHHSRVDLSIRKYVLIANMLRHQSAAVVEQHIPLSPPSPPSPPALERDDEEEEEGERMAQGSESPEAERWLDFVLNDLDDMEEEEGELFESMDYTYDDGYELERTVSRLPSESSKSDKGHLSTDDESSIRRLYPIEEESMVHPHWRR</sequence>
<comment type="caution">
    <text evidence="2">The sequence shown here is derived from an EMBL/GenBank/DDBJ whole genome shotgun (WGS) entry which is preliminary data.</text>
</comment>
<feature type="region of interest" description="Disordered" evidence="1">
    <location>
        <begin position="128"/>
        <end position="169"/>
    </location>
</feature>